<reference evidence="10" key="1">
    <citation type="journal article" date="2014" name="Science">
        <title>Ancient hybridizations among the ancestral genomes of bread wheat.</title>
        <authorList>
            <consortium name="International Wheat Genome Sequencing Consortium,"/>
            <person name="Marcussen T."/>
            <person name="Sandve S.R."/>
            <person name="Heier L."/>
            <person name="Spannagl M."/>
            <person name="Pfeifer M."/>
            <person name="Jakobsen K.S."/>
            <person name="Wulff B.B."/>
            <person name="Steuernagel B."/>
            <person name="Mayer K.F."/>
            <person name="Olsen O.A."/>
        </authorList>
    </citation>
    <scope>NUCLEOTIDE SEQUENCE [LARGE SCALE GENOMIC DNA]</scope>
    <source>
        <strain evidence="10">cv. AL8/78</strain>
    </source>
</reference>
<sequence>MGRRMRQAIAALGVACAAAFAVAAADRGLSLPSDRAVVAAPEEISLLNKIANFMWQTDGNSYQHVWPPMEFGWKMVLGSLIGFFGASFGSVGGVGGGGIFVPMLTLIIGFDPKSSTAISKCMITGAAISTVYYNLKLKHPTLDMPVIDYDLALLIQPMLMLGISIGVIFNVIFPDWLVTVLLIILFLGTSTKAFLKGVETWKKETIIKREAEKRLEQTSEEPEYAPLSTGPGAAADVKPHSDEAPSLMKNIYWKEFGLLTFVWLAFLAIQITKNYAPTCSTWYWVLNFLQIPVSVGVTMYEALGLMNGKRVLSSKGNEQTTLKFHQLCIYCFFGVTAGLVGGLLGLGGGFIMGPLFLELGIPPQVHSTPQFSRLCMSTSYDLAITNASLTETIIGFKCYRHVCDDVLCFYVRRGILPLEPVSSSLCCLLCCCGVRCCHYRATCSQEVDQLVRAGITHHLHTGFHDLHQRNFSRWGRYLEHDSQDGAT</sequence>
<evidence type="ECO:0000313" key="9">
    <source>
        <dbReference type="EnsemblPlants" id="AET5Gv20462400.6"/>
    </source>
</evidence>
<dbReference type="AlphaFoldDB" id="A0A453KMG6"/>
<name>A0A453KMG6_AEGTS</name>
<reference evidence="9" key="5">
    <citation type="journal article" date="2021" name="G3 (Bethesda)">
        <title>Aegilops tauschii genome assembly Aet v5.0 features greater sequence contiguity and improved annotation.</title>
        <authorList>
            <person name="Wang L."/>
            <person name="Zhu T."/>
            <person name="Rodriguez J.C."/>
            <person name="Deal K.R."/>
            <person name="Dubcovsky J."/>
            <person name="McGuire P.E."/>
            <person name="Lux T."/>
            <person name="Spannagl M."/>
            <person name="Mayer K.F.X."/>
            <person name="Baldrich P."/>
            <person name="Meyers B.C."/>
            <person name="Huo N."/>
            <person name="Gu Y.Q."/>
            <person name="Zhou H."/>
            <person name="Devos K.M."/>
            <person name="Bennetzen J.L."/>
            <person name="Unver T."/>
            <person name="Budak H."/>
            <person name="Gulick P.J."/>
            <person name="Galiba G."/>
            <person name="Kalapos B."/>
            <person name="Nelson D.R."/>
            <person name="Li P."/>
            <person name="You F.M."/>
            <person name="Luo M.C."/>
            <person name="Dvorak J."/>
        </authorList>
    </citation>
    <scope>NUCLEOTIDE SEQUENCE [LARGE SCALE GENOMIC DNA]</scope>
    <source>
        <strain evidence="9">cv. AL8/78</strain>
    </source>
</reference>
<keyword evidence="8" id="KW-0732">Signal</keyword>
<dbReference type="GO" id="GO:0016020">
    <property type="term" value="C:membrane"/>
    <property type="evidence" value="ECO:0007669"/>
    <property type="project" value="UniProtKB-SubCell"/>
</dbReference>
<feature type="chain" id="PRO_5019510200" description="Sulfite exporter TauE/SafE family protein 3" evidence="8">
    <location>
        <begin position="26"/>
        <end position="487"/>
    </location>
</feature>
<keyword evidence="5 7" id="KW-0472">Membrane</keyword>
<dbReference type="Pfam" id="PF01925">
    <property type="entry name" value="TauE"/>
    <property type="match status" value="1"/>
</dbReference>
<feature type="transmembrane region" description="Helical" evidence="7">
    <location>
        <begin position="155"/>
        <end position="187"/>
    </location>
</feature>
<feature type="transmembrane region" description="Helical" evidence="7">
    <location>
        <begin position="327"/>
        <end position="357"/>
    </location>
</feature>
<evidence type="ECO:0000256" key="1">
    <source>
        <dbReference type="ARBA" id="ARBA00004141"/>
    </source>
</evidence>
<evidence type="ECO:0000256" key="4">
    <source>
        <dbReference type="ARBA" id="ARBA00022989"/>
    </source>
</evidence>
<dbReference type="Gramene" id="AET5Gv20462400.6">
    <property type="protein sequence ID" value="AET5Gv20462400.6"/>
    <property type="gene ID" value="AET5Gv20462400"/>
</dbReference>
<evidence type="ECO:0008006" key="11">
    <source>
        <dbReference type="Google" id="ProtNLM"/>
    </source>
</evidence>
<feature type="transmembrane region" description="Helical" evidence="7">
    <location>
        <begin position="77"/>
        <end position="110"/>
    </location>
</feature>
<organism evidence="9 10">
    <name type="scientific">Aegilops tauschii subsp. strangulata</name>
    <name type="common">Goatgrass</name>
    <dbReference type="NCBI Taxonomy" id="200361"/>
    <lineage>
        <taxon>Eukaryota</taxon>
        <taxon>Viridiplantae</taxon>
        <taxon>Streptophyta</taxon>
        <taxon>Embryophyta</taxon>
        <taxon>Tracheophyta</taxon>
        <taxon>Spermatophyta</taxon>
        <taxon>Magnoliopsida</taxon>
        <taxon>Liliopsida</taxon>
        <taxon>Poales</taxon>
        <taxon>Poaceae</taxon>
        <taxon>BOP clade</taxon>
        <taxon>Pooideae</taxon>
        <taxon>Triticodae</taxon>
        <taxon>Triticeae</taxon>
        <taxon>Triticinae</taxon>
        <taxon>Aegilops</taxon>
    </lineage>
</organism>
<evidence type="ECO:0000256" key="8">
    <source>
        <dbReference type="SAM" id="SignalP"/>
    </source>
</evidence>
<dbReference type="PANTHER" id="PTHR14255:SF1">
    <property type="entry name" value="SULFITE EXPORTER TAUE_SAFE FAMILY PROTEIN 3"/>
    <property type="match status" value="1"/>
</dbReference>
<evidence type="ECO:0000313" key="10">
    <source>
        <dbReference type="Proteomes" id="UP000015105"/>
    </source>
</evidence>
<dbReference type="GO" id="GO:0031464">
    <property type="term" value="C:Cul4A-RING E3 ubiquitin ligase complex"/>
    <property type="evidence" value="ECO:0007669"/>
    <property type="project" value="TreeGrafter"/>
</dbReference>
<keyword evidence="10" id="KW-1185">Reference proteome</keyword>
<feature type="transmembrane region" description="Helical" evidence="7">
    <location>
        <begin position="256"/>
        <end position="276"/>
    </location>
</feature>
<evidence type="ECO:0000256" key="5">
    <source>
        <dbReference type="ARBA" id="ARBA00023136"/>
    </source>
</evidence>
<reference evidence="9" key="4">
    <citation type="submission" date="2019-03" db="UniProtKB">
        <authorList>
            <consortium name="EnsemblPlants"/>
        </authorList>
    </citation>
    <scope>IDENTIFICATION</scope>
</reference>
<protein>
    <recommendedName>
        <fullName evidence="11">Sulfite exporter TauE/SafE family protein 3</fullName>
    </recommendedName>
</protein>
<accession>A0A453KMG6</accession>
<feature type="region of interest" description="Disordered" evidence="6">
    <location>
        <begin position="217"/>
        <end position="236"/>
    </location>
</feature>
<reference evidence="9" key="3">
    <citation type="journal article" date="2017" name="Nature">
        <title>Genome sequence of the progenitor of the wheat D genome Aegilops tauschii.</title>
        <authorList>
            <person name="Luo M.C."/>
            <person name="Gu Y.Q."/>
            <person name="Puiu D."/>
            <person name="Wang H."/>
            <person name="Twardziok S.O."/>
            <person name="Deal K.R."/>
            <person name="Huo N."/>
            <person name="Zhu T."/>
            <person name="Wang L."/>
            <person name="Wang Y."/>
            <person name="McGuire P.E."/>
            <person name="Liu S."/>
            <person name="Long H."/>
            <person name="Ramasamy R.K."/>
            <person name="Rodriguez J.C."/>
            <person name="Van S.L."/>
            <person name="Yuan L."/>
            <person name="Wang Z."/>
            <person name="Xia Z."/>
            <person name="Xiao L."/>
            <person name="Anderson O.D."/>
            <person name="Ouyang S."/>
            <person name="Liang Y."/>
            <person name="Zimin A.V."/>
            <person name="Pertea G."/>
            <person name="Qi P."/>
            <person name="Bennetzen J.L."/>
            <person name="Dai X."/>
            <person name="Dawson M.W."/>
            <person name="Muller H.G."/>
            <person name="Kugler K."/>
            <person name="Rivarola-Duarte L."/>
            <person name="Spannagl M."/>
            <person name="Mayer K.F.X."/>
            <person name="Lu F.H."/>
            <person name="Bevan M.W."/>
            <person name="Leroy P."/>
            <person name="Li P."/>
            <person name="You F.M."/>
            <person name="Sun Q."/>
            <person name="Liu Z."/>
            <person name="Lyons E."/>
            <person name="Wicker T."/>
            <person name="Salzberg S.L."/>
            <person name="Devos K.M."/>
            <person name="Dvorak J."/>
        </authorList>
    </citation>
    <scope>NUCLEOTIDE SEQUENCE [LARGE SCALE GENOMIC DNA]</scope>
    <source>
        <strain evidence="9">cv. AL8/78</strain>
    </source>
</reference>
<evidence type="ECO:0000256" key="2">
    <source>
        <dbReference type="ARBA" id="ARBA00009142"/>
    </source>
</evidence>
<dbReference type="GO" id="GO:0016567">
    <property type="term" value="P:protein ubiquitination"/>
    <property type="evidence" value="ECO:0007669"/>
    <property type="project" value="TreeGrafter"/>
</dbReference>
<feature type="signal peptide" evidence="8">
    <location>
        <begin position="1"/>
        <end position="25"/>
    </location>
</feature>
<evidence type="ECO:0000256" key="7">
    <source>
        <dbReference type="SAM" id="Phobius"/>
    </source>
</evidence>
<keyword evidence="3 7" id="KW-0812">Transmembrane</keyword>
<feature type="transmembrane region" description="Helical" evidence="7">
    <location>
        <begin position="282"/>
        <end position="306"/>
    </location>
</feature>
<dbReference type="InterPro" id="IPR002781">
    <property type="entry name" value="TM_pro_TauE-like"/>
</dbReference>
<evidence type="ECO:0000256" key="6">
    <source>
        <dbReference type="SAM" id="MobiDB-lite"/>
    </source>
</evidence>
<evidence type="ECO:0000256" key="3">
    <source>
        <dbReference type="ARBA" id="ARBA00022692"/>
    </source>
</evidence>
<dbReference type="EnsemblPlants" id="AET5Gv20462400.6">
    <property type="protein sequence ID" value="AET5Gv20462400.6"/>
    <property type="gene ID" value="AET5Gv20462400"/>
</dbReference>
<comment type="similarity">
    <text evidence="2">Belongs to the 4-toluene sulfonate uptake permease (TSUP) (TC 2.A.102) family.</text>
</comment>
<comment type="subcellular location">
    <subcellularLocation>
        <location evidence="1">Membrane</location>
        <topology evidence="1">Multi-pass membrane protein</topology>
    </subcellularLocation>
</comment>
<keyword evidence="4 7" id="KW-1133">Transmembrane helix</keyword>
<reference evidence="10" key="2">
    <citation type="journal article" date="2017" name="Nat. Plants">
        <title>The Aegilops tauschii genome reveals multiple impacts of transposons.</title>
        <authorList>
            <person name="Zhao G."/>
            <person name="Zou C."/>
            <person name="Li K."/>
            <person name="Wang K."/>
            <person name="Li T."/>
            <person name="Gao L."/>
            <person name="Zhang X."/>
            <person name="Wang H."/>
            <person name="Yang Z."/>
            <person name="Liu X."/>
            <person name="Jiang W."/>
            <person name="Mao L."/>
            <person name="Kong X."/>
            <person name="Jiao Y."/>
            <person name="Jia J."/>
        </authorList>
    </citation>
    <scope>NUCLEOTIDE SEQUENCE [LARGE SCALE GENOMIC DNA]</scope>
    <source>
        <strain evidence="10">cv. AL8/78</strain>
    </source>
</reference>
<dbReference type="Proteomes" id="UP000015105">
    <property type="component" value="Chromosome 5D"/>
</dbReference>
<dbReference type="PANTHER" id="PTHR14255">
    <property type="entry name" value="CEREBLON"/>
    <property type="match status" value="1"/>
</dbReference>
<proteinExistence type="inferred from homology"/>